<dbReference type="PANTHER" id="PTHR31964">
    <property type="entry name" value="ADENINE NUCLEOTIDE ALPHA HYDROLASES-LIKE SUPERFAMILY PROTEIN"/>
    <property type="match status" value="1"/>
</dbReference>
<dbReference type="PRINTS" id="PR01438">
    <property type="entry name" value="UNVRSLSTRESS"/>
</dbReference>
<evidence type="ECO:0000313" key="4">
    <source>
        <dbReference type="EMBL" id="GAA1862923.1"/>
    </source>
</evidence>
<feature type="region of interest" description="Disordered" evidence="2">
    <location>
        <begin position="200"/>
        <end position="230"/>
    </location>
</feature>
<comment type="caution">
    <text evidence="4">The sequence shown here is derived from an EMBL/GenBank/DDBJ whole genome shotgun (WGS) entry which is preliminary data.</text>
</comment>
<evidence type="ECO:0000313" key="5">
    <source>
        <dbReference type="Proteomes" id="UP001500449"/>
    </source>
</evidence>
<comment type="similarity">
    <text evidence="1">Belongs to the universal stress protein A family.</text>
</comment>
<dbReference type="InterPro" id="IPR006016">
    <property type="entry name" value="UspA"/>
</dbReference>
<evidence type="ECO:0000259" key="3">
    <source>
        <dbReference type="Pfam" id="PF00582"/>
    </source>
</evidence>
<evidence type="ECO:0000256" key="1">
    <source>
        <dbReference type="ARBA" id="ARBA00008791"/>
    </source>
</evidence>
<dbReference type="InterPro" id="IPR014729">
    <property type="entry name" value="Rossmann-like_a/b/a_fold"/>
</dbReference>
<feature type="domain" description="UspA" evidence="3">
    <location>
        <begin position="11"/>
        <end position="150"/>
    </location>
</feature>
<name>A0ABN2NFP3_9PSEU</name>
<dbReference type="RefSeq" id="WP_344421494.1">
    <property type="nucleotide sequence ID" value="NZ_BAAAQK010000018.1"/>
</dbReference>
<dbReference type="InterPro" id="IPR006015">
    <property type="entry name" value="Universal_stress_UspA"/>
</dbReference>
<dbReference type="Pfam" id="PF00582">
    <property type="entry name" value="Usp"/>
    <property type="match status" value="1"/>
</dbReference>
<protein>
    <recommendedName>
        <fullName evidence="3">UspA domain-containing protein</fullName>
    </recommendedName>
</protein>
<keyword evidence="5" id="KW-1185">Reference proteome</keyword>
<sequence length="281" mass="28320">MDNEIIASLRRTVLVGVDGSPQALRAARWGAREAHRRGGPLHLVAAAGPGALRPTGVGGTSSARARDAVAGAARETLAEAAEAALTVVPGLEVRQQVRPGSALPVLVAESEWAGVLVLGTRGRGPLRTALSDSVTTALAAAARCPLVAVRGDLVAAERAGAPVLLLVDDSPAGHAARRFAAAAASSRSSPLVTVHLGANPAASSVAPRGPGPRGSDQHSSGPHEAGPHDARQLPALSAGAALVVVGVRARGRRLDAPAGPLVRRLLRTSQCPVGVVRDVPF</sequence>
<dbReference type="Proteomes" id="UP001500449">
    <property type="component" value="Unassembled WGS sequence"/>
</dbReference>
<dbReference type="PANTHER" id="PTHR31964:SF113">
    <property type="entry name" value="USPA DOMAIN-CONTAINING PROTEIN"/>
    <property type="match status" value="1"/>
</dbReference>
<dbReference type="EMBL" id="BAAAQK010000018">
    <property type="protein sequence ID" value="GAA1862923.1"/>
    <property type="molecule type" value="Genomic_DNA"/>
</dbReference>
<organism evidence="4 5">
    <name type="scientific">Pseudonocardia ailaonensis</name>
    <dbReference type="NCBI Taxonomy" id="367279"/>
    <lineage>
        <taxon>Bacteria</taxon>
        <taxon>Bacillati</taxon>
        <taxon>Actinomycetota</taxon>
        <taxon>Actinomycetes</taxon>
        <taxon>Pseudonocardiales</taxon>
        <taxon>Pseudonocardiaceae</taxon>
        <taxon>Pseudonocardia</taxon>
    </lineage>
</organism>
<accession>A0ABN2NFP3</accession>
<gene>
    <name evidence="4" type="ORF">GCM10009836_49100</name>
</gene>
<evidence type="ECO:0000256" key="2">
    <source>
        <dbReference type="SAM" id="MobiDB-lite"/>
    </source>
</evidence>
<dbReference type="SUPFAM" id="SSF52402">
    <property type="entry name" value="Adenine nucleotide alpha hydrolases-like"/>
    <property type="match status" value="2"/>
</dbReference>
<reference evidence="4 5" key="1">
    <citation type="journal article" date="2019" name="Int. J. Syst. Evol. Microbiol.">
        <title>The Global Catalogue of Microorganisms (GCM) 10K type strain sequencing project: providing services to taxonomists for standard genome sequencing and annotation.</title>
        <authorList>
            <consortium name="The Broad Institute Genomics Platform"/>
            <consortium name="The Broad Institute Genome Sequencing Center for Infectious Disease"/>
            <person name="Wu L."/>
            <person name="Ma J."/>
        </authorList>
    </citation>
    <scope>NUCLEOTIDE SEQUENCE [LARGE SCALE GENOMIC DNA]</scope>
    <source>
        <strain evidence="4 5">JCM 16009</strain>
    </source>
</reference>
<dbReference type="Gene3D" id="3.40.50.620">
    <property type="entry name" value="HUPs"/>
    <property type="match status" value="3"/>
</dbReference>
<proteinExistence type="inferred from homology"/>